<dbReference type="OrthoDB" id="1470350at2759"/>
<keyword evidence="9" id="KW-1185">Reference proteome</keyword>
<reference evidence="9" key="1">
    <citation type="submission" date="2021-01" db="EMBL/GenBank/DDBJ databases">
        <title>Caligus Genome Assembly.</title>
        <authorList>
            <person name="Gallardo-Escarate C."/>
        </authorList>
    </citation>
    <scope>NUCLEOTIDE SEQUENCE [LARGE SCALE GENOMIC DNA]</scope>
</reference>
<keyword evidence="7" id="KW-0812">Transmembrane</keyword>
<protein>
    <submittedName>
        <fullName evidence="8">Cytochrome P450 9a20</fullName>
    </submittedName>
</protein>
<accession>A0A7T8GZJ7</accession>
<evidence type="ECO:0000256" key="5">
    <source>
        <dbReference type="ARBA" id="ARBA00023004"/>
    </source>
</evidence>
<evidence type="ECO:0000256" key="7">
    <source>
        <dbReference type="SAM" id="Phobius"/>
    </source>
</evidence>
<evidence type="ECO:0000256" key="6">
    <source>
        <dbReference type="ARBA" id="ARBA00023033"/>
    </source>
</evidence>
<dbReference type="GO" id="GO:0020037">
    <property type="term" value="F:heme binding"/>
    <property type="evidence" value="ECO:0007669"/>
    <property type="project" value="InterPro"/>
</dbReference>
<dbReference type="InterPro" id="IPR001128">
    <property type="entry name" value="Cyt_P450"/>
</dbReference>
<gene>
    <name evidence="8" type="ORF">FKW44_014888</name>
</gene>
<name>A0A7T8GZJ7_CALRO</name>
<dbReference type="GO" id="GO:0008395">
    <property type="term" value="F:steroid hydroxylase activity"/>
    <property type="evidence" value="ECO:0007669"/>
    <property type="project" value="TreeGrafter"/>
</dbReference>
<keyword evidence="7" id="KW-1133">Transmembrane helix</keyword>
<feature type="transmembrane region" description="Helical" evidence="7">
    <location>
        <begin position="6"/>
        <end position="21"/>
    </location>
</feature>
<keyword evidence="2" id="KW-0349">Heme</keyword>
<dbReference type="GO" id="GO:0016705">
    <property type="term" value="F:oxidoreductase activity, acting on paired donors, with incorporation or reduction of molecular oxygen"/>
    <property type="evidence" value="ECO:0007669"/>
    <property type="project" value="InterPro"/>
</dbReference>
<dbReference type="GO" id="GO:0005506">
    <property type="term" value="F:iron ion binding"/>
    <property type="evidence" value="ECO:0007669"/>
    <property type="project" value="InterPro"/>
</dbReference>
<evidence type="ECO:0000256" key="4">
    <source>
        <dbReference type="ARBA" id="ARBA00023002"/>
    </source>
</evidence>
<dbReference type="AlphaFoldDB" id="A0A7T8GZJ7"/>
<dbReference type="Proteomes" id="UP000595437">
    <property type="component" value="Chromosome 10"/>
</dbReference>
<dbReference type="Pfam" id="PF00067">
    <property type="entry name" value="p450"/>
    <property type="match status" value="1"/>
</dbReference>
<proteinExistence type="inferred from homology"/>
<dbReference type="SUPFAM" id="SSF48264">
    <property type="entry name" value="Cytochrome P450"/>
    <property type="match status" value="1"/>
</dbReference>
<dbReference type="Gene3D" id="1.10.630.10">
    <property type="entry name" value="Cytochrome P450"/>
    <property type="match status" value="1"/>
</dbReference>
<keyword evidence="5" id="KW-0408">Iron</keyword>
<keyword evidence="6" id="KW-0503">Monooxygenase</keyword>
<evidence type="ECO:0000256" key="2">
    <source>
        <dbReference type="ARBA" id="ARBA00022617"/>
    </source>
</evidence>
<dbReference type="PANTHER" id="PTHR24302:SF15">
    <property type="entry name" value="FATTY-ACID PEROXYGENASE"/>
    <property type="match status" value="1"/>
</dbReference>
<dbReference type="EMBL" id="CP045899">
    <property type="protein sequence ID" value="QQP40739.1"/>
    <property type="molecule type" value="Genomic_DNA"/>
</dbReference>
<feature type="non-terminal residue" evidence="8">
    <location>
        <position position="158"/>
    </location>
</feature>
<dbReference type="PANTHER" id="PTHR24302">
    <property type="entry name" value="CYTOCHROME P450 FAMILY 3"/>
    <property type="match status" value="1"/>
</dbReference>
<keyword evidence="7" id="KW-0472">Membrane</keyword>
<dbReference type="InterPro" id="IPR036396">
    <property type="entry name" value="Cyt_P450_sf"/>
</dbReference>
<organism evidence="8 9">
    <name type="scientific">Caligus rogercresseyi</name>
    <name type="common">Sea louse</name>
    <dbReference type="NCBI Taxonomy" id="217165"/>
    <lineage>
        <taxon>Eukaryota</taxon>
        <taxon>Metazoa</taxon>
        <taxon>Ecdysozoa</taxon>
        <taxon>Arthropoda</taxon>
        <taxon>Crustacea</taxon>
        <taxon>Multicrustacea</taxon>
        <taxon>Hexanauplia</taxon>
        <taxon>Copepoda</taxon>
        <taxon>Siphonostomatoida</taxon>
        <taxon>Caligidae</taxon>
        <taxon>Caligus</taxon>
    </lineage>
</organism>
<evidence type="ECO:0000313" key="9">
    <source>
        <dbReference type="Proteomes" id="UP000595437"/>
    </source>
</evidence>
<comment type="similarity">
    <text evidence="1">Belongs to the cytochrome P450 family.</text>
</comment>
<evidence type="ECO:0000256" key="3">
    <source>
        <dbReference type="ARBA" id="ARBA00022723"/>
    </source>
</evidence>
<keyword evidence="3" id="KW-0479">Metal-binding</keyword>
<evidence type="ECO:0000256" key="1">
    <source>
        <dbReference type="ARBA" id="ARBA00010617"/>
    </source>
</evidence>
<dbReference type="InterPro" id="IPR050705">
    <property type="entry name" value="Cytochrome_P450_3A"/>
</dbReference>
<evidence type="ECO:0000313" key="8">
    <source>
        <dbReference type="EMBL" id="QQP40739.1"/>
    </source>
</evidence>
<keyword evidence="4" id="KW-0560">Oxidoreductase</keyword>
<sequence>MYLEIGLAFFLILIVGYYFKVTRGYGSFEAKGYPEDKGYFPFGSQMFWDMFTRKSSFRDYPDKYREQFPGHKFYIAWSFGNPVVVVKDAELARSVLVKDFEVFPNRRPLADMKSEDNKYFANMMSVISDVEKWRKVRTMISPVFTSGKLKAMTPILQE</sequence>